<feature type="domain" description="N-acetyltransferase" evidence="1">
    <location>
        <begin position="11"/>
        <end position="172"/>
    </location>
</feature>
<dbReference type="OrthoDB" id="2061990at2"/>
<keyword evidence="2" id="KW-0808">Transferase</keyword>
<dbReference type="AlphaFoldDB" id="A0A318MDW5"/>
<dbReference type="SUPFAM" id="SSF55729">
    <property type="entry name" value="Acyl-CoA N-acyltransferases (Nat)"/>
    <property type="match status" value="1"/>
</dbReference>
<reference evidence="2 3" key="1">
    <citation type="submission" date="2016-07" db="EMBL/GenBank/DDBJ databases">
        <title>Draft genome sequence of Prauserella sp. YIM 121212, isolated from alkaline soil.</title>
        <authorList>
            <person name="Ruckert C."/>
            <person name="Albersmeier A."/>
            <person name="Jiang C.-L."/>
            <person name="Jiang Y."/>
            <person name="Kalinowski J."/>
            <person name="Schneider O."/>
            <person name="Winkler A."/>
            <person name="Zotchev S.B."/>
        </authorList>
    </citation>
    <scope>NUCLEOTIDE SEQUENCE [LARGE SCALE GENOMIC DNA]</scope>
    <source>
        <strain evidence="2 3">YIM 121212</strain>
    </source>
</reference>
<evidence type="ECO:0000313" key="2">
    <source>
        <dbReference type="EMBL" id="PXY37280.1"/>
    </source>
</evidence>
<organism evidence="2 3">
    <name type="scientific">Prauserella flavalba</name>
    <dbReference type="NCBI Taxonomy" id="1477506"/>
    <lineage>
        <taxon>Bacteria</taxon>
        <taxon>Bacillati</taxon>
        <taxon>Actinomycetota</taxon>
        <taxon>Actinomycetes</taxon>
        <taxon>Pseudonocardiales</taxon>
        <taxon>Pseudonocardiaceae</taxon>
        <taxon>Prauserella</taxon>
    </lineage>
</organism>
<dbReference type="PROSITE" id="PS51186">
    <property type="entry name" value="GNAT"/>
    <property type="match status" value="1"/>
</dbReference>
<proteinExistence type="predicted"/>
<protein>
    <submittedName>
        <fullName evidence="2">GCN5 family acetyltransferase</fullName>
    </submittedName>
</protein>
<dbReference type="Proteomes" id="UP000247892">
    <property type="component" value="Unassembled WGS sequence"/>
</dbReference>
<keyword evidence="3" id="KW-1185">Reference proteome</keyword>
<gene>
    <name evidence="2" type="ORF">BA062_05925</name>
</gene>
<dbReference type="InterPro" id="IPR051908">
    <property type="entry name" value="Ribosomal_N-acetyltransferase"/>
</dbReference>
<dbReference type="PANTHER" id="PTHR43441:SF10">
    <property type="entry name" value="ACETYLTRANSFERASE"/>
    <property type="match status" value="1"/>
</dbReference>
<name>A0A318MDW5_9PSEU</name>
<evidence type="ECO:0000259" key="1">
    <source>
        <dbReference type="PROSITE" id="PS51186"/>
    </source>
</evidence>
<evidence type="ECO:0000313" key="3">
    <source>
        <dbReference type="Proteomes" id="UP000247892"/>
    </source>
</evidence>
<dbReference type="GO" id="GO:1990189">
    <property type="term" value="F:protein N-terminal-serine acetyltransferase activity"/>
    <property type="evidence" value="ECO:0007669"/>
    <property type="project" value="TreeGrafter"/>
</dbReference>
<dbReference type="GO" id="GO:0008999">
    <property type="term" value="F:protein-N-terminal-alanine acetyltransferase activity"/>
    <property type="evidence" value="ECO:0007669"/>
    <property type="project" value="TreeGrafter"/>
</dbReference>
<dbReference type="Gene3D" id="3.40.630.30">
    <property type="match status" value="1"/>
</dbReference>
<accession>A0A318MDW5</accession>
<dbReference type="GO" id="GO:0005737">
    <property type="term" value="C:cytoplasm"/>
    <property type="evidence" value="ECO:0007669"/>
    <property type="project" value="TreeGrafter"/>
</dbReference>
<dbReference type="EMBL" id="MASU01000003">
    <property type="protein sequence ID" value="PXY37280.1"/>
    <property type="molecule type" value="Genomic_DNA"/>
</dbReference>
<dbReference type="PANTHER" id="PTHR43441">
    <property type="entry name" value="RIBOSOMAL-PROTEIN-SERINE ACETYLTRANSFERASE"/>
    <property type="match status" value="1"/>
</dbReference>
<sequence>MEPVEINAGGYYLRQLRADHRLDDRPALVEAFTDPVQQRFVTGYVVDDLHSASAYVELRASEWASGKRCSWAVAEPTTGDLLGEVGLKALDPDAGTAETAVWVHPAARGRGVAVAAVGAALRFGFGALGLHSVDYLHDPANHASEGVARRCGFSFVGPDAAGPDVRWTRVAP</sequence>
<comment type="caution">
    <text evidence="2">The sequence shown here is derived from an EMBL/GenBank/DDBJ whole genome shotgun (WGS) entry which is preliminary data.</text>
</comment>
<dbReference type="InterPro" id="IPR016181">
    <property type="entry name" value="Acyl_CoA_acyltransferase"/>
</dbReference>
<dbReference type="Pfam" id="PF13302">
    <property type="entry name" value="Acetyltransf_3"/>
    <property type="match status" value="1"/>
</dbReference>
<dbReference type="RefSeq" id="WP_110335075.1">
    <property type="nucleotide sequence ID" value="NZ_MASU01000003.1"/>
</dbReference>
<dbReference type="InterPro" id="IPR000182">
    <property type="entry name" value="GNAT_dom"/>
</dbReference>